<evidence type="ECO:0000259" key="12">
    <source>
        <dbReference type="Pfam" id="PF26002"/>
    </source>
</evidence>
<dbReference type="Proteomes" id="UP000198894">
    <property type="component" value="Unassembled WGS sequence"/>
</dbReference>
<dbReference type="Pfam" id="PF25994">
    <property type="entry name" value="HH_AprE"/>
    <property type="match status" value="1"/>
</dbReference>
<keyword evidence="6 9" id="KW-0812">Transmembrane</keyword>
<keyword evidence="4 9" id="KW-1003">Cell membrane</keyword>
<keyword evidence="10" id="KW-0175">Coiled coil</keyword>
<name>A0A1G9BTR1_9HYPH</name>
<dbReference type="InterPro" id="IPR050739">
    <property type="entry name" value="MFP"/>
</dbReference>
<feature type="domain" description="AprE-like beta-barrel" evidence="12">
    <location>
        <begin position="331"/>
        <end position="421"/>
    </location>
</feature>
<evidence type="ECO:0000256" key="10">
    <source>
        <dbReference type="SAM" id="Coils"/>
    </source>
</evidence>
<reference evidence="14" key="1">
    <citation type="submission" date="2016-10" db="EMBL/GenBank/DDBJ databases">
        <authorList>
            <person name="Varghese N."/>
            <person name="Submissions S."/>
        </authorList>
    </citation>
    <scope>NUCLEOTIDE SEQUENCE [LARGE SCALE GENOMIC DNA]</scope>
    <source>
        <strain evidence="14">CGMCC 1.11022</strain>
    </source>
</reference>
<gene>
    <name evidence="13" type="ORF">SAMN05428953_11567</name>
</gene>
<dbReference type="RefSeq" id="WP_091597014.1">
    <property type="nucleotide sequence ID" value="NZ_FNEE01000015.1"/>
</dbReference>
<evidence type="ECO:0000259" key="11">
    <source>
        <dbReference type="Pfam" id="PF25994"/>
    </source>
</evidence>
<evidence type="ECO:0000313" key="14">
    <source>
        <dbReference type="Proteomes" id="UP000198894"/>
    </source>
</evidence>
<evidence type="ECO:0000256" key="8">
    <source>
        <dbReference type="ARBA" id="ARBA00023136"/>
    </source>
</evidence>
<keyword evidence="3 9" id="KW-0813">Transport</keyword>
<dbReference type="EMBL" id="FNEE01000015">
    <property type="protein sequence ID" value="SDK42848.1"/>
    <property type="molecule type" value="Genomic_DNA"/>
</dbReference>
<dbReference type="InterPro" id="IPR058781">
    <property type="entry name" value="HH_AprE-like"/>
</dbReference>
<dbReference type="InterPro" id="IPR058982">
    <property type="entry name" value="Beta-barrel_AprE"/>
</dbReference>
<evidence type="ECO:0000256" key="5">
    <source>
        <dbReference type="ARBA" id="ARBA00022519"/>
    </source>
</evidence>
<dbReference type="PANTHER" id="PTHR30386:SF17">
    <property type="entry name" value="ALKALINE PROTEASE SECRETION PROTEIN APRE"/>
    <property type="match status" value="1"/>
</dbReference>
<dbReference type="PANTHER" id="PTHR30386">
    <property type="entry name" value="MEMBRANE FUSION SUBUNIT OF EMRAB-TOLC MULTIDRUG EFFLUX PUMP"/>
    <property type="match status" value="1"/>
</dbReference>
<dbReference type="InterPro" id="IPR010129">
    <property type="entry name" value="T1SS_HlyD"/>
</dbReference>
<keyword evidence="7 9" id="KW-1133">Transmembrane helix</keyword>
<organism evidence="13 14">
    <name type="scientific">Mesorhizobium muleiense</name>
    <dbReference type="NCBI Taxonomy" id="1004279"/>
    <lineage>
        <taxon>Bacteria</taxon>
        <taxon>Pseudomonadati</taxon>
        <taxon>Pseudomonadota</taxon>
        <taxon>Alphaproteobacteria</taxon>
        <taxon>Hyphomicrobiales</taxon>
        <taxon>Phyllobacteriaceae</taxon>
        <taxon>Mesorhizobium</taxon>
    </lineage>
</organism>
<evidence type="ECO:0000256" key="2">
    <source>
        <dbReference type="ARBA" id="ARBA00009477"/>
    </source>
</evidence>
<dbReference type="AlphaFoldDB" id="A0A1G9BTR1"/>
<accession>A0A1G9BTR1</accession>
<evidence type="ECO:0000256" key="6">
    <source>
        <dbReference type="ARBA" id="ARBA00022692"/>
    </source>
</evidence>
<keyword evidence="8 9" id="KW-0472">Membrane</keyword>
<evidence type="ECO:0000256" key="3">
    <source>
        <dbReference type="ARBA" id="ARBA00022448"/>
    </source>
</evidence>
<evidence type="ECO:0000313" key="13">
    <source>
        <dbReference type="EMBL" id="SDK42848.1"/>
    </source>
</evidence>
<proteinExistence type="inferred from homology"/>
<feature type="coiled-coil region" evidence="10">
    <location>
        <begin position="219"/>
        <end position="296"/>
    </location>
</feature>
<comment type="similarity">
    <text evidence="2 9">Belongs to the membrane fusion protein (MFP) (TC 8.A.1) family.</text>
</comment>
<dbReference type="Pfam" id="PF26002">
    <property type="entry name" value="Beta-barrel_AprE"/>
    <property type="match status" value="1"/>
</dbReference>
<evidence type="ECO:0000256" key="4">
    <source>
        <dbReference type="ARBA" id="ARBA00022475"/>
    </source>
</evidence>
<feature type="transmembrane region" description="Helical" evidence="9">
    <location>
        <begin position="28"/>
        <end position="53"/>
    </location>
</feature>
<evidence type="ECO:0000256" key="7">
    <source>
        <dbReference type="ARBA" id="ARBA00022989"/>
    </source>
</evidence>
<feature type="domain" description="AprE-like long alpha-helical hairpin" evidence="11">
    <location>
        <begin position="99"/>
        <end position="288"/>
    </location>
</feature>
<comment type="subcellular location">
    <subcellularLocation>
        <location evidence="1 9">Cell inner membrane</location>
        <topology evidence="1 9">Single-pass membrane protein</topology>
    </subcellularLocation>
</comment>
<dbReference type="GO" id="GO:0015031">
    <property type="term" value="P:protein transport"/>
    <property type="evidence" value="ECO:0007669"/>
    <property type="project" value="InterPro"/>
</dbReference>
<dbReference type="Gene3D" id="2.40.30.170">
    <property type="match status" value="1"/>
</dbReference>
<sequence length="445" mass="48757">MKEIAKIEDAQWYGAVPRSIWKQTTAGLLLMAVTFGGFGTWAFTAPLAAAIVAQGSFVATGQNKIIQHLEGGIIKQLLVSEGDHVVTDQPLVLLDETAARAKERQLFFRQARLEAIVARLTAEVHGAETITFPATITENRDDPEIASIVHSQRLNFEGSRTKMSSEIRLLDQNIGALKFRAGGYEQLLKAVTIQLGLLREEYTGKKTLLDQGLIRATEIKAIQRAIADAEGQMGRLSAEISETGAQVIKHEQEMRQTENAYRQAALDELEGVETELDSIREQSREAQNVLRRATINAPVSGTVVRLFYHTSGGVIESGKSIMEILPANVPLIIEAQVPRTEIDNVKVGQKATVRLVALNARTTPVLNGEVYYVSADSLPDASGPTAKEVYLARVNLPVSELARVPGFVPTPGMPAEILIQTAERTFFSYLSKPIKDSMARAFNER</sequence>
<dbReference type="NCBIfam" id="TIGR01843">
    <property type="entry name" value="type_I_hlyD"/>
    <property type="match status" value="1"/>
</dbReference>
<dbReference type="Gene3D" id="1.10.287.1490">
    <property type="match status" value="1"/>
</dbReference>
<evidence type="ECO:0000256" key="1">
    <source>
        <dbReference type="ARBA" id="ARBA00004377"/>
    </source>
</evidence>
<dbReference type="GO" id="GO:0005886">
    <property type="term" value="C:plasma membrane"/>
    <property type="evidence" value="ECO:0007669"/>
    <property type="project" value="UniProtKB-SubCell"/>
</dbReference>
<protein>
    <recommendedName>
        <fullName evidence="9">Membrane fusion protein (MFP) family protein</fullName>
    </recommendedName>
</protein>
<keyword evidence="14" id="KW-1185">Reference proteome</keyword>
<evidence type="ECO:0000256" key="9">
    <source>
        <dbReference type="RuleBase" id="RU365093"/>
    </source>
</evidence>
<keyword evidence="5 9" id="KW-0997">Cell inner membrane</keyword>
<dbReference type="PRINTS" id="PR01490">
    <property type="entry name" value="RTXTOXIND"/>
</dbReference>